<feature type="region of interest" description="Disordered" evidence="1">
    <location>
        <begin position="322"/>
        <end position="348"/>
    </location>
</feature>
<comment type="caution">
    <text evidence="2">The sequence shown here is derived from an EMBL/GenBank/DDBJ whole genome shotgun (WGS) entry which is preliminary data.</text>
</comment>
<sequence>MNSGGVQVAAARSALVSPVLSSSTDVTTPHTVVADLPATYYRGGVPAEKSSVTLTSLSPLTPPNRHTTRSDDDLQLSTAFSLPAGLLSPSQRYLLDVIQQQQERIAALQSSLLHATQLMRRTSHPFSFDAASESACDSPPLPEGAAPFLPLSSPFVSLIKGGISADVSLTEASAATRRSFSFDGEVDGDLIPASSSTALMSTDVVDTLPGPTAVPHDLRLNAGGATVGVQGTPPERSAVASAVDVAAEAANSGGDGGVDACHEQSVQRATPLRSSPTNTTTSPANSVPRTDGLLDAAATRDDDVSFCGEGVYVSVHAMIDDETVEGSDDSSDDRLRNPTPKSTCAESTNDELARLARTVQTLSDAHRRLRVRCAREACDRRDVDDRLCAMIGCVRSALDDADRPTAPPTPLFNVNVLKYMLRQCARILASASADEAAPPTSSAPPLSSPQGHHTQSSSATRDAERTAESLGIVLHRRRDRLYV</sequence>
<dbReference type="RefSeq" id="XP_015651723.1">
    <property type="nucleotide sequence ID" value="XM_015809683.1"/>
</dbReference>
<dbReference type="AlphaFoldDB" id="A0A0N0DQN9"/>
<feature type="compositionally biased region" description="Polar residues" evidence="1">
    <location>
        <begin position="450"/>
        <end position="460"/>
    </location>
</feature>
<reference evidence="2 3" key="1">
    <citation type="submission" date="2015-07" db="EMBL/GenBank/DDBJ databases">
        <title>High-quality genome of monoxenous trypanosomatid Leptomonas pyrrhocoris.</title>
        <authorList>
            <person name="Flegontov P."/>
            <person name="Butenko A."/>
            <person name="Firsov S."/>
            <person name="Vlcek C."/>
            <person name="Logacheva M.D."/>
            <person name="Field M."/>
            <person name="Filatov D."/>
            <person name="Flegontova O."/>
            <person name="Gerasimov E."/>
            <person name="Jackson A.P."/>
            <person name="Kelly S."/>
            <person name="Opperdoes F."/>
            <person name="O'Reilly A."/>
            <person name="Votypka J."/>
            <person name="Yurchenko V."/>
            <person name="Lukes J."/>
        </authorList>
    </citation>
    <scope>NUCLEOTIDE SEQUENCE [LARGE SCALE GENOMIC DNA]</scope>
    <source>
        <strain evidence="2">H10</strain>
    </source>
</reference>
<organism evidence="2 3">
    <name type="scientific">Leptomonas pyrrhocoris</name>
    <name type="common">Firebug parasite</name>
    <dbReference type="NCBI Taxonomy" id="157538"/>
    <lineage>
        <taxon>Eukaryota</taxon>
        <taxon>Discoba</taxon>
        <taxon>Euglenozoa</taxon>
        <taxon>Kinetoplastea</taxon>
        <taxon>Metakinetoplastina</taxon>
        <taxon>Trypanosomatida</taxon>
        <taxon>Trypanosomatidae</taxon>
        <taxon>Leishmaniinae</taxon>
        <taxon>Leptomonas</taxon>
    </lineage>
</organism>
<evidence type="ECO:0000313" key="2">
    <source>
        <dbReference type="EMBL" id="KPA73284.1"/>
    </source>
</evidence>
<evidence type="ECO:0000313" key="3">
    <source>
        <dbReference type="Proteomes" id="UP000037923"/>
    </source>
</evidence>
<feature type="region of interest" description="Disordered" evidence="1">
    <location>
        <begin position="432"/>
        <end position="470"/>
    </location>
</feature>
<accession>A0A0N0DQN9</accession>
<feature type="compositionally biased region" description="Acidic residues" evidence="1">
    <location>
        <begin position="322"/>
        <end position="331"/>
    </location>
</feature>
<dbReference type="EMBL" id="LGTL01000038">
    <property type="protein sequence ID" value="KPA73284.1"/>
    <property type="molecule type" value="Genomic_DNA"/>
</dbReference>
<evidence type="ECO:0000256" key="1">
    <source>
        <dbReference type="SAM" id="MobiDB-lite"/>
    </source>
</evidence>
<name>A0A0N0DQN9_LEPPY</name>
<gene>
    <name evidence="2" type="ORF">ABB37_09992</name>
</gene>
<protein>
    <submittedName>
        <fullName evidence="2">Uncharacterized protein</fullName>
    </submittedName>
</protein>
<feature type="compositionally biased region" description="Low complexity" evidence="1">
    <location>
        <begin position="274"/>
        <end position="286"/>
    </location>
</feature>
<dbReference type="VEuPathDB" id="TriTrypDB:LpyrH10_38_0310"/>
<dbReference type="GeneID" id="26910272"/>
<feature type="region of interest" description="Disordered" evidence="1">
    <location>
        <begin position="250"/>
        <end position="291"/>
    </location>
</feature>
<dbReference type="Proteomes" id="UP000037923">
    <property type="component" value="Unassembled WGS sequence"/>
</dbReference>
<proteinExistence type="predicted"/>
<feature type="compositionally biased region" description="Low complexity" evidence="1">
    <location>
        <begin position="432"/>
        <end position="449"/>
    </location>
</feature>
<keyword evidence="3" id="KW-1185">Reference proteome</keyword>